<feature type="domain" description="Reverse transcriptase zinc-binding" evidence="1">
    <location>
        <begin position="97"/>
        <end position="161"/>
    </location>
</feature>
<reference evidence="2" key="1">
    <citation type="submission" date="2018-02" db="EMBL/GenBank/DDBJ databases">
        <authorList>
            <person name="Cohen D.B."/>
            <person name="Kent A.D."/>
        </authorList>
    </citation>
    <scope>NUCLEOTIDE SEQUENCE</scope>
</reference>
<dbReference type="PANTHER" id="PTHR36617:SF15">
    <property type="entry name" value="REVERSE TRANSCRIPTASE ZINC-BINDING DOMAIN-CONTAINING PROTEIN"/>
    <property type="match status" value="1"/>
</dbReference>
<dbReference type="PANTHER" id="PTHR36617">
    <property type="entry name" value="PROTEIN, PUTATIVE-RELATED"/>
    <property type="match status" value="1"/>
</dbReference>
<evidence type="ECO:0000259" key="1">
    <source>
        <dbReference type="Pfam" id="PF13966"/>
    </source>
</evidence>
<name>A0A2N9FR16_FAGSY</name>
<accession>A0A2N9FR16</accession>
<dbReference type="AlphaFoldDB" id="A0A2N9FR16"/>
<dbReference type="Pfam" id="PF13966">
    <property type="entry name" value="zf-RVT"/>
    <property type="match status" value="1"/>
</dbReference>
<protein>
    <recommendedName>
        <fullName evidence="1">Reverse transcriptase zinc-binding domain-containing protein</fullName>
    </recommendedName>
</protein>
<organism evidence="2">
    <name type="scientific">Fagus sylvatica</name>
    <name type="common">Beechnut</name>
    <dbReference type="NCBI Taxonomy" id="28930"/>
    <lineage>
        <taxon>Eukaryota</taxon>
        <taxon>Viridiplantae</taxon>
        <taxon>Streptophyta</taxon>
        <taxon>Embryophyta</taxon>
        <taxon>Tracheophyta</taxon>
        <taxon>Spermatophyta</taxon>
        <taxon>Magnoliopsida</taxon>
        <taxon>eudicotyledons</taxon>
        <taxon>Gunneridae</taxon>
        <taxon>Pentapetalae</taxon>
        <taxon>rosids</taxon>
        <taxon>fabids</taxon>
        <taxon>Fagales</taxon>
        <taxon>Fagaceae</taxon>
        <taxon>Fagus</taxon>
    </lineage>
</organism>
<sequence length="199" mass="23266">MGSRVRFWQDKWCRDMALKDRFPMLFTCSTHCEATIDSVLVRPDSGGVREWNFTFVRGFNDWEVDVVVEFFLFLTSNIVTNEGPDRLRWKLQKDGAFDSRSFYYALKDRFGLIFPWKSIWAFKAPQRVSFFVWTAAWGRILTCDNLMRRDYTMAGWCLGYSKAGAGFIPWVAKLVWEASFGHLEFSSIMLNVDGVARKK</sequence>
<gene>
    <name evidence="2" type="ORF">FSB_LOCUS17467</name>
</gene>
<dbReference type="EMBL" id="OIVN01001079">
    <property type="protein sequence ID" value="SPC89585.1"/>
    <property type="molecule type" value="Genomic_DNA"/>
</dbReference>
<proteinExistence type="predicted"/>
<evidence type="ECO:0000313" key="2">
    <source>
        <dbReference type="EMBL" id="SPC89585.1"/>
    </source>
</evidence>
<dbReference type="InterPro" id="IPR026960">
    <property type="entry name" value="RVT-Znf"/>
</dbReference>